<comment type="caution">
    <text evidence="2">The sequence shown here is derived from an EMBL/GenBank/DDBJ whole genome shotgun (WGS) entry which is preliminary data.</text>
</comment>
<organism evidence="2">
    <name type="scientific">Tanacetum cinerariifolium</name>
    <name type="common">Dalmatian daisy</name>
    <name type="synonym">Chrysanthemum cinerariifolium</name>
    <dbReference type="NCBI Taxonomy" id="118510"/>
    <lineage>
        <taxon>Eukaryota</taxon>
        <taxon>Viridiplantae</taxon>
        <taxon>Streptophyta</taxon>
        <taxon>Embryophyta</taxon>
        <taxon>Tracheophyta</taxon>
        <taxon>Spermatophyta</taxon>
        <taxon>Magnoliopsida</taxon>
        <taxon>eudicotyledons</taxon>
        <taxon>Gunneridae</taxon>
        <taxon>Pentapetalae</taxon>
        <taxon>asterids</taxon>
        <taxon>campanulids</taxon>
        <taxon>Asterales</taxon>
        <taxon>Asteraceae</taxon>
        <taxon>Asteroideae</taxon>
        <taxon>Anthemideae</taxon>
        <taxon>Anthemidinae</taxon>
        <taxon>Tanacetum</taxon>
    </lineage>
</organism>
<feature type="region of interest" description="Disordered" evidence="1">
    <location>
        <begin position="166"/>
        <end position="198"/>
    </location>
</feature>
<proteinExistence type="predicted"/>
<name>A0A6L2JC87_TANCI</name>
<accession>A0A6L2JC87</accession>
<evidence type="ECO:0008006" key="3">
    <source>
        <dbReference type="Google" id="ProtNLM"/>
    </source>
</evidence>
<gene>
    <name evidence="2" type="ORF">Tci_006606</name>
</gene>
<evidence type="ECO:0000313" key="2">
    <source>
        <dbReference type="EMBL" id="GEU34628.1"/>
    </source>
</evidence>
<protein>
    <recommendedName>
        <fullName evidence="3">Integrase, catalytic region, zinc finger, CCHC-type, peptidase aspartic, catalytic</fullName>
    </recommendedName>
</protein>
<dbReference type="EMBL" id="BKCJ010000598">
    <property type="protein sequence ID" value="GEU34628.1"/>
    <property type="molecule type" value="Genomic_DNA"/>
</dbReference>
<reference evidence="2" key="1">
    <citation type="journal article" date="2019" name="Sci. Rep.">
        <title>Draft genome of Tanacetum cinerariifolium, the natural source of mosquito coil.</title>
        <authorList>
            <person name="Yamashiro T."/>
            <person name="Shiraishi A."/>
            <person name="Satake H."/>
            <person name="Nakayama K."/>
        </authorList>
    </citation>
    <scope>NUCLEOTIDE SEQUENCE</scope>
</reference>
<dbReference type="AlphaFoldDB" id="A0A6L2JC87"/>
<evidence type="ECO:0000256" key="1">
    <source>
        <dbReference type="SAM" id="MobiDB-lite"/>
    </source>
</evidence>
<sequence>MPSARQIFQRFLLVGYYGVITLGGDVVALQSCGIRINSYTGKENGVNIRKSIEEGPFQIGTFRETLVEGEEGAFHLGLPKDIYTLINHYTDAKDIWDNVKMLPEGFELTKEDRLSQMDNLIKNLTNTLSLLTQSYKTYLPQTNNQLRTSSNTRNQATFQDGRVVVQNVQGRQNRGPRKNERGTGAAGNEGAQNRVGNVNPSQARHINCYNYNDILFEVCDHDDYQDAVCEHHEVHEMHDDIQPNCIVDSDAEYMEYLKRIFEGIQKALTKEIKEMKEIFKEMEAEVDQNAVNRKSDEIEWKNLLIANDNLIDD</sequence>